<dbReference type="RefSeq" id="WP_120810241.1">
    <property type="nucleotide sequence ID" value="NZ_RBID01000013.1"/>
</dbReference>
<feature type="domain" description="Rod shape-determining protein MreC beta-barrel core" evidence="6">
    <location>
        <begin position="128"/>
        <end position="272"/>
    </location>
</feature>
<accession>A0A495BG94</accession>
<keyword evidence="3 5" id="KW-0133">Cell shape</keyword>
<name>A0A495BG94_VOGIN</name>
<proteinExistence type="inferred from homology"/>
<evidence type="ECO:0000256" key="1">
    <source>
        <dbReference type="ARBA" id="ARBA00009369"/>
    </source>
</evidence>
<evidence type="ECO:0000256" key="4">
    <source>
        <dbReference type="ARBA" id="ARBA00032089"/>
    </source>
</evidence>
<evidence type="ECO:0000259" key="6">
    <source>
        <dbReference type="Pfam" id="PF04085"/>
    </source>
</evidence>
<dbReference type="GO" id="GO:0005886">
    <property type="term" value="C:plasma membrane"/>
    <property type="evidence" value="ECO:0007669"/>
    <property type="project" value="TreeGrafter"/>
</dbReference>
<evidence type="ECO:0000256" key="3">
    <source>
        <dbReference type="ARBA" id="ARBA00022960"/>
    </source>
</evidence>
<dbReference type="AlphaFoldDB" id="A0A495BG94"/>
<dbReference type="PANTHER" id="PTHR34138">
    <property type="entry name" value="CELL SHAPE-DETERMINING PROTEIN MREC"/>
    <property type="match status" value="1"/>
</dbReference>
<dbReference type="EMBL" id="RBID01000013">
    <property type="protein sequence ID" value="RKQ60107.1"/>
    <property type="molecule type" value="Genomic_DNA"/>
</dbReference>
<protein>
    <recommendedName>
        <fullName evidence="2 5">Cell shape-determining protein MreC</fullName>
    </recommendedName>
    <alternativeName>
        <fullName evidence="4 5">Cell shape protein MreC</fullName>
    </alternativeName>
</protein>
<comment type="caution">
    <text evidence="7">The sequence shown here is derived from an EMBL/GenBank/DDBJ whole genome shotgun (WGS) entry which is preliminary data.</text>
</comment>
<dbReference type="InterPro" id="IPR042175">
    <property type="entry name" value="Cell/Rod_MreC_2"/>
</dbReference>
<dbReference type="PIRSF" id="PIRSF038471">
    <property type="entry name" value="MreC"/>
    <property type="match status" value="1"/>
</dbReference>
<comment type="similarity">
    <text evidence="1 5">Belongs to the MreC family.</text>
</comment>
<dbReference type="Gene3D" id="2.40.10.350">
    <property type="entry name" value="Rod shape-determining protein MreC, domain 2"/>
    <property type="match status" value="1"/>
</dbReference>
<dbReference type="NCBIfam" id="TIGR00219">
    <property type="entry name" value="mreC"/>
    <property type="match status" value="1"/>
</dbReference>
<comment type="function">
    <text evidence="5">Involved in formation and maintenance of cell shape.</text>
</comment>
<evidence type="ECO:0000313" key="8">
    <source>
        <dbReference type="Proteomes" id="UP000279384"/>
    </source>
</evidence>
<reference evidence="7 8" key="1">
    <citation type="submission" date="2018-10" db="EMBL/GenBank/DDBJ databases">
        <title>Genomic Encyclopedia of Type Strains, Phase IV (KMG-IV): sequencing the most valuable type-strain genomes for metagenomic binning, comparative biology and taxonomic classification.</title>
        <authorList>
            <person name="Goeker M."/>
        </authorList>
    </citation>
    <scope>NUCLEOTIDE SEQUENCE [LARGE SCALE GENOMIC DNA]</scope>
    <source>
        <strain evidence="7 8">DSM 3303</strain>
    </source>
</reference>
<dbReference type="InterPro" id="IPR055342">
    <property type="entry name" value="MreC_beta-barrel_core"/>
</dbReference>
<organism evidence="7 8">
    <name type="scientific">Vogesella indigofera</name>
    <name type="common">Pseudomonas indigofera</name>
    <dbReference type="NCBI Taxonomy" id="45465"/>
    <lineage>
        <taxon>Bacteria</taxon>
        <taxon>Pseudomonadati</taxon>
        <taxon>Pseudomonadota</taxon>
        <taxon>Betaproteobacteria</taxon>
        <taxon>Neisseriales</taxon>
        <taxon>Chromobacteriaceae</taxon>
        <taxon>Vogesella</taxon>
    </lineage>
</organism>
<dbReference type="Proteomes" id="UP000279384">
    <property type="component" value="Unassembled WGS sequence"/>
</dbReference>
<dbReference type="InterPro" id="IPR007221">
    <property type="entry name" value="MreC"/>
</dbReference>
<dbReference type="Pfam" id="PF04085">
    <property type="entry name" value="MreC"/>
    <property type="match status" value="1"/>
</dbReference>
<gene>
    <name evidence="7" type="ORF">C8E02_1451</name>
</gene>
<evidence type="ECO:0000256" key="2">
    <source>
        <dbReference type="ARBA" id="ARBA00013855"/>
    </source>
</evidence>
<dbReference type="Gene3D" id="2.40.10.340">
    <property type="entry name" value="Rod shape-determining protein MreC, domain 1"/>
    <property type="match status" value="1"/>
</dbReference>
<sequence length="299" mass="32340">MNFANTPSFANQGLQPGGRLFLCVLTSLALLIGDSQYGLMEKARDAISVVLYPLQRAANVPLNLTMQVGDFFTAQAALKRENDALRERDLIQSSHLMRMSSLEKELQQLRQLNALAAQPSHAGVVAEVLYTGRDPFSYRLIIDKGSSSGIASGQAVIDENGLIGQVTRVQPLSAEVTQVINRHYIVPVMIERTGHRALLYGFGGGVEVRYLPISTDIRDNDLLVTSGVDGVYLQGIPVARVKQIDRLGGAAFARVRSEVIAGVQSSRFVVIMPNRRLPAAPPVPVSPPADAANTDKKSP</sequence>
<dbReference type="InterPro" id="IPR042177">
    <property type="entry name" value="Cell/Rod_1"/>
</dbReference>
<dbReference type="GO" id="GO:0008360">
    <property type="term" value="P:regulation of cell shape"/>
    <property type="evidence" value="ECO:0007669"/>
    <property type="project" value="UniProtKB-KW"/>
</dbReference>
<dbReference type="PANTHER" id="PTHR34138:SF1">
    <property type="entry name" value="CELL SHAPE-DETERMINING PROTEIN MREC"/>
    <property type="match status" value="1"/>
</dbReference>
<evidence type="ECO:0000313" key="7">
    <source>
        <dbReference type="EMBL" id="RKQ60107.1"/>
    </source>
</evidence>
<evidence type="ECO:0000256" key="5">
    <source>
        <dbReference type="PIRNR" id="PIRNR038471"/>
    </source>
</evidence>